<dbReference type="SUPFAM" id="SSF52172">
    <property type="entry name" value="CheY-like"/>
    <property type="match status" value="1"/>
</dbReference>
<dbReference type="RefSeq" id="WP_168660870.1">
    <property type="nucleotide sequence ID" value="NZ_CP051180.1"/>
</dbReference>
<dbReference type="AlphaFoldDB" id="A0A6H1UEV2"/>
<reference evidence="7 8" key="1">
    <citation type="submission" date="2020-04" db="EMBL/GenBank/DDBJ databases">
        <title>Ferrimonas sp. S7 isolated from sea water.</title>
        <authorList>
            <person name="Bae S.S."/>
            <person name="Baek K."/>
        </authorList>
    </citation>
    <scope>NUCLEOTIDE SEQUENCE [LARGE SCALE GENOMIC DNA]</scope>
    <source>
        <strain evidence="7 8">S7</strain>
    </source>
</reference>
<sequence>MTEPLQVILVDDDPAVLNSLEFMLTSYQLAVTPYLSGADFLAQTDLSQPGCVVLDSRMPGMTGQQLHQQMIEVNSPLSVVFLTGHGDVPMAVEAFKQGACDFFQKPVAGKVLYDAVVTAHAASVTRHQSQCDQRKLAALTEREQQILARVLQNQTNKQMAAELFVSVRTIEVQRATMMRKLEAENLLDLYRLSKC</sequence>
<dbReference type="Gene3D" id="1.10.10.10">
    <property type="entry name" value="Winged helix-like DNA-binding domain superfamily/Winged helix DNA-binding domain"/>
    <property type="match status" value="1"/>
</dbReference>
<evidence type="ECO:0000256" key="2">
    <source>
        <dbReference type="ARBA" id="ARBA00023125"/>
    </source>
</evidence>
<dbReference type="InterPro" id="IPR036388">
    <property type="entry name" value="WH-like_DNA-bd_sf"/>
</dbReference>
<dbReference type="InterPro" id="IPR011006">
    <property type="entry name" value="CheY-like_superfamily"/>
</dbReference>
<dbReference type="SMART" id="SM00448">
    <property type="entry name" value="REC"/>
    <property type="match status" value="1"/>
</dbReference>
<evidence type="ECO:0000256" key="1">
    <source>
        <dbReference type="ARBA" id="ARBA00023015"/>
    </source>
</evidence>
<dbReference type="CDD" id="cd06170">
    <property type="entry name" value="LuxR_C_like"/>
    <property type="match status" value="1"/>
</dbReference>
<evidence type="ECO:0000313" key="8">
    <source>
        <dbReference type="Proteomes" id="UP000501602"/>
    </source>
</evidence>
<keyword evidence="2" id="KW-0238">DNA-binding</keyword>
<dbReference type="SUPFAM" id="SSF46894">
    <property type="entry name" value="C-terminal effector domain of the bipartite response regulators"/>
    <property type="match status" value="1"/>
</dbReference>
<keyword evidence="1" id="KW-0805">Transcription regulation</keyword>
<protein>
    <submittedName>
        <fullName evidence="7">Response regulator transcription factor</fullName>
    </submittedName>
</protein>
<dbReference type="PRINTS" id="PR00038">
    <property type="entry name" value="HTHLUXR"/>
</dbReference>
<evidence type="ECO:0000313" key="7">
    <source>
        <dbReference type="EMBL" id="QIZ77611.1"/>
    </source>
</evidence>
<evidence type="ECO:0000259" key="5">
    <source>
        <dbReference type="PROSITE" id="PS50043"/>
    </source>
</evidence>
<dbReference type="SMART" id="SM00421">
    <property type="entry name" value="HTH_LUXR"/>
    <property type="match status" value="1"/>
</dbReference>
<organism evidence="7 8">
    <name type="scientific">Ferrimonas lipolytica</name>
    <dbReference type="NCBI Taxonomy" id="2724191"/>
    <lineage>
        <taxon>Bacteria</taxon>
        <taxon>Pseudomonadati</taxon>
        <taxon>Pseudomonadota</taxon>
        <taxon>Gammaproteobacteria</taxon>
        <taxon>Alteromonadales</taxon>
        <taxon>Ferrimonadaceae</taxon>
        <taxon>Ferrimonas</taxon>
    </lineage>
</organism>
<feature type="modified residue" description="4-aspartylphosphate" evidence="4">
    <location>
        <position position="55"/>
    </location>
</feature>
<dbReference type="PROSITE" id="PS50043">
    <property type="entry name" value="HTH_LUXR_2"/>
    <property type="match status" value="1"/>
</dbReference>
<name>A0A6H1UEV2_9GAMM</name>
<dbReference type="InterPro" id="IPR016032">
    <property type="entry name" value="Sig_transdc_resp-reg_C-effctor"/>
</dbReference>
<keyword evidence="3" id="KW-0804">Transcription</keyword>
<dbReference type="Pfam" id="PF00196">
    <property type="entry name" value="GerE"/>
    <property type="match status" value="1"/>
</dbReference>
<dbReference type="KEGG" id="fes:HER31_12330"/>
<evidence type="ECO:0000256" key="3">
    <source>
        <dbReference type="ARBA" id="ARBA00023163"/>
    </source>
</evidence>
<dbReference type="GO" id="GO:0000160">
    <property type="term" value="P:phosphorelay signal transduction system"/>
    <property type="evidence" value="ECO:0007669"/>
    <property type="project" value="InterPro"/>
</dbReference>
<dbReference type="InterPro" id="IPR001789">
    <property type="entry name" value="Sig_transdc_resp-reg_receiver"/>
</dbReference>
<accession>A0A6H1UEV2</accession>
<dbReference type="Pfam" id="PF00072">
    <property type="entry name" value="Response_reg"/>
    <property type="match status" value="1"/>
</dbReference>
<keyword evidence="4" id="KW-0597">Phosphoprotein</keyword>
<dbReference type="Gene3D" id="3.40.50.2300">
    <property type="match status" value="1"/>
</dbReference>
<dbReference type="PANTHER" id="PTHR44688:SF16">
    <property type="entry name" value="DNA-BINDING TRANSCRIPTIONAL ACTIVATOR DEVR_DOSR"/>
    <property type="match status" value="1"/>
</dbReference>
<dbReference type="EMBL" id="CP051180">
    <property type="protein sequence ID" value="QIZ77611.1"/>
    <property type="molecule type" value="Genomic_DNA"/>
</dbReference>
<dbReference type="GO" id="GO:0006355">
    <property type="term" value="P:regulation of DNA-templated transcription"/>
    <property type="evidence" value="ECO:0007669"/>
    <property type="project" value="InterPro"/>
</dbReference>
<keyword evidence="8" id="KW-1185">Reference proteome</keyword>
<gene>
    <name evidence="7" type="ORF">HER31_12330</name>
</gene>
<dbReference type="CDD" id="cd17537">
    <property type="entry name" value="REC_FixJ"/>
    <property type="match status" value="1"/>
</dbReference>
<dbReference type="Proteomes" id="UP000501602">
    <property type="component" value="Chromosome"/>
</dbReference>
<feature type="domain" description="Response regulatory" evidence="6">
    <location>
        <begin position="6"/>
        <end position="120"/>
    </location>
</feature>
<proteinExistence type="predicted"/>
<dbReference type="InterPro" id="IPR000792">
    <property type="entry name" value="Tscrpt_reg_LuxR_C"/>
</dbReference>
<dbReference type="PROSITE" id="PS50110">
    <property type="entry name" value="RESPONSE_REGULATORY"/>
    <property type="match status" value="1"/>
</dbReference>
<feature type="domain" description="HTH luxR-type" evidence="5">
    <location>
        <begin position="132"/>
        <end position="195"/>
    </location>
</feature>
<evidence type="ECO:0000259" key="6">
    <source>
        <dbReference type="PROSITE" id="PS50110"/>
    </source>
</evidence>
<evidence type="ECO:0000256" key="4">
    <source>
        <dbReference type="PROSITE-ProRule" id="PRU00169"/>
    </source>
</evidence>
<dbReference type="GO" id="GO:0003677">
    <property type="term" value="F:DNA binding"/>
    <property type="evidence" value="ECO:0007669"/>
    <property type="project" value="UniProtKB-KW"/>
</dbReference>
<dbReference type="PANTHER" id="PTHR44688">
    <property type="entry name" value="DNA-BINDING TRANSCRIPTIONAL ACTIVATOR DEVR_DOSR"/>
    <property type="match status" value="1"/>
</dbReference>